<name>A0AA39JIB4_9AGAR</name>
<organism evidence="1 2">
    <name type="scientific">Armillaria borealis</name>
    <dbReference type="NCBI Taxonomy" id="47425"/>
    <lineage>
        <taxon>Eukaryota</taxon>
        <taxon>Fungi</taxon>
        <taxon>Dikarya</taxon>
        <taxon>Basidiomycota</taxon>
        <taxon>Agaricomycotina</taxon>
        <taxon>Agaricomycetes</taxon>
        <taxon>Agaricomycetidae</taxon>
        <taxon>Agaricales</taxon>
        <taxon>Marasmiineae</taxon>
        <taxon>Physalacriaceae</taxon>
        <taxon>Armillaria</taxon>
    </lineage>
</organism>
<sequence>MRSAVGSPGSLGPHSRSTPFLLLLFSNSLIARHANLLKFIAYPNSFFVGCYSFEASVFLTSLRLWFGSLGPGNDSTTAHRDF</sequence>
<accession>A0AA39JIB4</accession>
<dbReference type="EMBL" id="JAUEPT010000023">
    <property type="protein sequence ID" value="KAK0443168.1"/>
    <property type="molecule type" value="Genomic_DNA"/>
</dbReference>
<dbReference type="AlphaFoldDB" id="A0AA39JIB4"/>
<evidence type="ECO:0000313" key="2">
    <source>
        <dbReference type="Proteomes" id="UP001175226"/>
    </source>
</evidence>
<keyword evidence="2" id="KW-1185">Reference proteome</keyword>
<proteinExistence type="predicted"/>
<comment type="caution">
    <text evidence="1">The sequence shown here is derived from an EMBL/GenBank/DDBJ whole genome shotgun (WGS) entry which is preliminary data.</text>
</comment>
<dbReference type="Proteomes" id="UP001175226">
    <property type="component" value="Unassembled WGS sequence"/>
</dbReference>
<protein>
    <submittedName>
        <fullName evidence="1">Uncharacterized protein</fullName>
    </submittedName>
</protein>
<evidence type="ECO:0000313" key="1">
    <source>
        <dbReference type="EMBL" id="KAK0443168.1"/>
    </source>
</evidence>
<reference evidence="1" key="1">
    <citation type="submission" date="2023-06" db="EMBL/GenBank/DDBJ databases">
        <authorList>
            <consortium name="Lawrence Berkeley National Laboratory"/>
            <person name="Ahrendt S."/>
            <person name="Sahu N."/>
            <person name="Indic B."/>
            <person name="Wong-Bajracharya J."/>
            <person name="Merenyi Z."/>
            <person name="Ke H.-M."/>
            <person name="Monk M."/>
            <person name="Kocsube S."/>
            <person name="Drula E."/>
            <person name="Lipzen A."/>
            <person name="Balint B."/>
            <person name="Henrissat B."/>
            <person name="Andreopoulos B."/>
            <person name="Martin F.M."/>
            <person name="Harder C.B."/>
            <person name="Rigling D."/>
            <person name="Ford K.L."/>
            <person name="Foster G.D."/>
            <person name="Pangilinan J."/>
            <person name="Papanicolaou A."/>
            <person name="Barry K."/>
            <person name="LaButti K."/>
            <person name="Viragh M."/>
            <person name="Koriabine M."/>
            <person name="Yan M."/>
            <person name="Riley R."/>
            <person name="Champramary S."/>
            <person name="Plett K.L."/>
            <person name="Tsai I.J."/>
            <person name="Slot J."/>
            <person name="Sipos G."/>
            <person name="Plett J."/>
            <person name="Nagy L.G."/>
            <person name="Grigoriev I.V."/>
        </authorList>
    </citation>
    <scope>NUCLEOTIDE SEQUENCE</scope>
    <source>
        <strain evidence="1">FPL87.14</strain>
    </source>
</reference>
<gene>
    <name evidence="1" type="ORF">EV421DRAFT_1805196</name>
</gene>